<comment type="caution">
    <text evidence="13">The sequence shown here is derived from an EMBL/GenBank/DDBJ whole genome shotgun (WGS) entry which is preliminary data.</text>
</comment>
<dbReference type="GO" id="GO:0016787">
    <property type="term" value="F:hydrolase activity"/>
    <property type="evidence" value="ECO:0007669"/>
    <property type="project" value="UniProtKB-KW"/>
</dbReference>
<evidence type="ECO:0000313" key="14">
    <source>
        <dbReference type="Proteomes" id="UP000628079"/>
    </source>
</evidence>
<keyword evidence="7" id="KW-0862">Zinc</keyword>
<comment type="function">
    <text evidence="2">Purine nucleoside enzyme that catalyzes the phosphorolysis of adenosine and inosine nucleosides, yielding D-ribose 1-phosphate and the respective free bases, adenine and hypoxanthine. Also catalyzes the phosphorolysis of S-methyl-5'-thioadenosine into adenine and S-methyl-5-thio-alpha-D-ribose 1-phosphate. Also has adenosine deaminase activity.</text>
</comment>
<evidence type="ECO:0000313" key="13">
    <source>
        <dbReference type="EMBL" id="GGB88909.1"/>
    </source>
</evidence>
<dbReference type="PANTHER" id="PTHR30616">
    <property type="entry name" value="UNCHARACTERIZED PROTEIN YFIH"/>
    <property type="match status" value="1"/>
</dbReference>
<evidence type="ECO:0000256" key="8">
    <source>
        <dbReference type="ARBA" id="ARBA00023008"/>
    </source>
</evidence>
<evidence type="ECO:0000256" key="12">
    <source>
        <dbReference type="RuleBase" id="RU361274"/>
    </source>
</evidence>
<evidence type="ECO:0000256" key="10">
    <source>
        <dbReference type="ARBA" id="ARBA00048968"/>
    </source>
</evidence>
<keyword evidence="5" id="KW-0479">Metal-binding</keyword>
<dbReference type="InterPro" id="IPR011324">
    <property type="entry name" value="Cytotoxic_necrot_fac-like_cat"/>
</dbReference>
<dbReference type="EMBL" id="BMEA01000004">
    <property type="protein sequence ID" value="GGB88909.1"/>
    <property type="molecule type" value="Genomic_DNA"/>
</dbReference>
<dbReference type="PANTHER" id="PTHR30616:SF2">
    <property type="entry name" value="PURINE NUCLEOSIDE PHOSPHORYLASE LACC1"/>
    <property type="match status" value="1"/>
</dbReference>
<dbReference type="GO" id="GO:0005507">
    <property type="term" value="F:copper ion binding"/>
    <property type="evidence" value="ECO:0007669"/>
    <property type="project" value="TreeGrafter"/>
</dbReference>
<evidence type="ECO:0000256" key="11">
    <source>
        <dbReference type="ARBA" id="ARBA00049893"/>
    </source>
</evidence>
<name>A0A8H9FV27_9MICO</name>
<protein>
    <recommendedName>
        <fullName evidence="12">Purine nucleoside phosphorylase</fullName>
    </recommendedName>
</protein>
<evidence type="ECO:0000256" key="5">
    <source>
        <dbReference type="ARBA" id="ARBA00022723"/>
    </source>
</evidence>
<reference evidence="13" key="1">
    <citation type="journal article" date="2014" name="Int. J. Syst. Evol. Microbiol.">
        <title>Complete genome sequence of Corynebacterium casei LMG S-19264T (=DSM 44701T), isolated from a smear-ripened cheese.</title>
        <authorList>
            <consortium name="US DOE Joint Genome Institute (JGI-PGF)"/>
            <person name="Walter F."/>
            <person name="Albersmeier A."/>
            <person name="Kalinowski J."/>
            <person name="Ruckert C."/>
        </authorList>
    </citation>
    <scope>NUCLEOTIDE SEQUENCE</scope>
    <source>
        <strain evidence="13">CGMCC 1.10749</strain>
    </source>
</reference>
<proteinExistence type="inferred from homology"/>
<accession>A0A8H9FV27</accession>
<evidence type="ECO:0000256" key="1">
    <source>
        <dbReference type="ARBA" id="ARBA00000553"/>
    </source>
</evidence>
<comment type="catalytic activity">
    <reaction evidence="11">
        <text>S-methyl-5'-thioadenosine + phosphate = 5-(methylsulfanyl)-alpha-D-ribose 1-phosphate + adenine</text>
        <dbReference type="Rhea" id="RHEA:11852"/>
        <dbReference type="ChEBI" id="CHEBI:16708"/>
        <dbReference type="ChEBI" id="CHEBI:17509"/>
        <dbReference type="ChEBI" id="CHEBI:43474"/>
        <dbReference type="ChEBI" id="CHEBI:58533"/>
        <dbReference type="EC" id="2.4.2.28"/>
    </reaction>
    <physiologicalReaction direction="left-to-right" evidence="11">
        <dbReference type="Rhea" id="RHEA:11853"/>
    </physiologicalReaction>
</comment>
<gene>
    <name evidence="13" type="ORF">GCM10011314_30900</name>
</gene>
<comment type="catalytic activity">
    <reaction evidence="1">
        <text>inosine + phosphate = alpha-D-ribose 1-phosphate + hypoxanthine</text>
        <dbReference type="Rhea" id="RHEA:27646"/>
        <dbReference type="ChEBI" id="CHEBI:17368"/>
        <dbReference type="ChEBI" id="CHEBI:17596"/>
        <dbReference type="ChEBI" id="CHEBI:43474"/>
        <dbReference type="ChEBI" id="CHEBI:57720"/>
        <dbReference type="EC" id="2.4.2.1"/>
    </reaction>
    <physiologicalReaction direction="left-to-right" evidence="1">
        <dbReference type="Rhea" id="RHEA:27647"/>
    </physiologicalReaction>
</comment>
<dbReference type="RefSeq" id="WP_035950436.1">
    <property type="nucleotide sequence ID" value="NZ_BMEA01000004.1"/>
</dbReference>
<dbReference type="InterPro" id="IPR038371">
    <property type="entry name" value="Cu_polyphenol_OxRdtase_sf"/>
</dbReference>
<dbReference type="SUPFAM" id="SSF64438">
    <property type="entry name" value="CNF1/YfiH-like putative cysteine hydrolases"/>
    <property type="match status" value="1"/>
</dbReference>
<comment type="catalytic activity">
    <reaction evidence="10">
        <text>adenosine + phosphate = alpha-D-ribose 1-phosphate + adenine</text>
        <dbReference type="Rhea" id="RHEA:27642"/>
        <dbReference type="ChEBI" id="CHEBI:16335"/>
        <dbReference type="ChEBI" id="CHEBI:16708"/>
        <dbReference type="ChEBI" id="CHEBI:43474"/>
        <dbReference type="ChEBI" id="CHEBI:57720"/>
        <dbReference type="EC" id="2.4.2.1"/>
    </reaction>
    <physiologicalReaction direction="left-to-right" evidence="10">
        <dbReference type="Rhea" id="RHEA:27643"/>
    </physiologicalReaction>
</comment>
<dbReference type="Gene3D" id="3.60.140.10">
    <property type="entry name" value="CNF1/YfiH-like putative cysteine hydrolases"/>
    <property type="match status" value="1"/>
</dbReference>
<evidence type="ECO:0000256" key="6">
    <source>
        <dbReference type="ARBA" id="ARBA00022801"/>
    </source>
</evidence>
<comment type="similarity">
    <text evidence="3 12">Belongs to the purine nucleoside phosphorylase YfiH/LACC1 family.</text>
</comment>
<reference evidence="13" key="2">
    <citation type="submission" date="2020-09" db="EMBL/GenBank/DDBJ databases">
        <authorList>
            <person name="Sun Q."/>
            <person name="Zhou Y."/>
        </authorList>
    </citation>
    <scope>NUCLEOTIDE SEQUENCE</scope>
    <source>
        <strain evidence="13">CGMCC 1.10749</strain>
    </source>
</reference>
<sequence length="240" mass="24771">MFFWRDDLGGIRRAFTDRFGGVSEPPYAGLNLGGHVGDASDAVRENRARVAGELGVEPGRLVFMDQCHGSDVAVVTERPAGPLPVDGVVTAEADLALAVLVADCTPVLLSDVNAGVIGAVHAGRPGMTKGVVAQAISAMHDLGATEVAAVVGPSVCGRCYEVPAEMRDAAAVVSPEASAISWTGTPAIDVAAGVVAQLREAGVEDLTWVPGCAREDTSLFSYRRDGTTGRFAGVIVRRSS</sequence>
<evidence type="ECO:0000256" key="4">
    <source>
        <dbReference type="ARBA" id="ARBA00022679"/>
    </source>
</evidence>
<evidence type="ECO:0000256" key="2">
    <source>
        <dbReference type="ARBA" id="ARBA00003215"/>
    </source>
</evidence>
<evidence type="ECO:0000256" key="9">
    <source>
        <dbReference type="ARBA" id="ARBA00047989"/>
    </source>
</evidence>
<evidence type="ECO:0000256" key="3">
    <source>
        <dbReference type="ARBA" id="ARBA00007353"/>
    </source>
</evidence>
<comment type="catalytic activity">
    <reaction evidence="9">
        <text>adenosine + H2O + H(+) = inosine + NH4(+)</text>
        <dbReference type="Rhea" id="RHEA:24408"/>
        <dbReference type="ChEBI" id="CHEBI:15377"/>
        <dbReference type="ChEBI" id="CHEBI:15378"/>
        <dbReference type="ChEBI" id="CHEBI:16335"/>
        <dbReference type="ChEBI" id="CHEBI:17596"/>
        <dbReference type="ChEBI" id="CHEBI:28938"/>
        <dbReference type="EC" id="3.5.4.4"/>
    </reaction>
    <physiologicalReaction direction="left-to-right" evidence="9">
        <dbReference type="Rhea" id="RHEA:24409"/>
    </physiologicalReaction>
</comment>
<keyword evidence="6" id="KW-0378">Hydrolase</keyword>
<dbReference type="NCBIfam" id="TIGR00726">
    <property type="entry name" value="peptidoglycan editing factor PgeF"/>
    <property type="match status" value="1"/>
</dbReference>
<dbReference type="GO" id="GO:0017061">
    <property type="term" value="F:S-methyl-5-thioadenosine phosphorylase activity"/>
    <property type="evidence" value="ECO:0007669"/>
    <property type="project" value="UniProtKB-EC"/>
</dbReference>
<dbReference type="CDD" id="cd16833">
    <property type="entry name" value="YfiH"/>
    <property type="match status" value="1"/>
</dbReference>
<dbReference type="Proteomes" id="UP000628079">
    <property type="component" value="Unassembled WGS sequence"/>
</dbReference>
<keyword evidence="8" id="KW-0186">Copper</keyword>
<dbReference type="InterPro" id="IPR003730">
    <property type="entry name" value="Cu_polyphenol_OxRdtase"/>
</dbReference>
<evidence type="ECO:0000256" key="7">
    <source>
        <dbReference type="ARBA" id="ARBA00022833"/>
    </source>
</evidence>
<dbReference type="Pfam" id="PF02578">
    <property type="entry name" value="Cu-oxidase_4"/>
    <property type="match status" value="1"/>
</dbReference>
<keyword evidence="4" id="KW-0808">Transferase</keyword>
<organism evidence="13 14">
    <name type="scientific">Knoellia flava</name>
    <dbReference type="NCBI Taxonomy" id="913969"/>
    <lineage>
        <taxon>Bacteria</taxon>
        <taxon>Bacillati</taxon>
        <taxon>Actinomycetota</taxon>
        <taxon>Actinomycetes</taxon>
        <taxon>Micrococcales</taxon>
        <taxon>Intrasporangiaceae</taxon>
        <taxon>Knoellia</taxon>
    </lineage>
</organism>
<dbReference type="AlphaFoldDB" id="A0A8H9FV27"/>